<dbReference type="RefSeq" id="WP_106058502.1">
    <property type="nucleotide sequence ID" value="NZ_PVXQ01000003.1"/>
</dbReference>
<dbReference type="Proteomes" id="UP000239471">
    <property type="component" value="Unassembled WGS sequence"/>
</dbReference>
<organism evidence="1 2">
    <name type="scientific">Clostridium vincentii</name>
    <dbReference type="NCBI Taxonomy" id="52704"/>
    <lineage>
        <taxon>Bacteria</taxon>
        <taxon>Bacillati</taxon>
        <taxon>Bacillota</taxon>
        <taxon>Clostridia</taxon>
        <taxon>Eubacteriales</taxon>
        <taxon>Clostridiaceae</taxon>
        <taxon>Clostridium</taxon>
    </lineage>
</organism>
<evidence type="ECO:0000313" key="2">
    <source>
        <dbReference type="Proteomes" id="UP000239471"/>
    </source>
</evidence>
<name>A0A2T0BJY7_9CLOT</name>
<keyword evidence="2" id="KW-1185">Reference proteome</keyword>
<sequence>MPLLITQEQYNHAMSIIHGKDVLIPFFQELKEWIEEEYQINVIDFIMEDSICEDKKRILMLINKSLNYQENRYRKKLEQINKI</sequence>
<protein>
    <submittedName>
        <fullName evidence="1">Uncharacterized protein</fullName>
    </submittedName>
</protein>
<dbReference type="EMBL" id="PVXQ01000003">
    <property type="protein sequence ID" value="PRR84167.1"/>
    <property type="molecule type" value="Genomic_DNA"/>
</dbReference>
<comment type="caution">
    <text evidence="1">The sequence shown here is derived from an EMBL/GenBank/DDBJ whole genome shotgun (WGS) entry which is preliminary data.</text>
</comment>
<dbReference type="AlphaFoldDB" id="A0A2T0BJY7"/>
<proteinExistence type="predicted"/>
<reference evidence="1 2" key="1">
    <citation type="submission" date="2018-03" db="EMBL/GenBank/DDBJ databases">
        <title>Genome sequence of Clostridium vincentii DSM 10228.</title>
        <authorList>
            <person name="Poehlein A."/>
            <person name="Daniel R."/>
        </authorList>
    </citation>
    <scope>NUCLEOTIDE SEQUENCE [LARGE SCALE GENOMIC DNA]</scope>
    <source>
        <strain evidence="1 2">DSM 10228</strain>
    </source>
</reference>
<evidence type="ECO:0000313" key="1">
    <source>
        <dbReference type="EMBL" id="PRR84167.1"/>
    </source>
</evidence>
<gene>
    <name evidence="1" type="ORF">CLVI_04650</name>
</gene>
<accession>A0A2T0BJY7</accession>